<evidence type="ECO:0000313" key="2">
    <source>
        <dbReference type="EMBL" id="CRK39748.1"/>
    </source>
</evidence>
<evidence type="ECO:0000313" key="3">
    <source>
        <dbReference type="Proteomes" id="UP000044602"/>
    </source>
</evidence>
<feature type="compositionally biased region" description="Basic and acidic residues" evidence="1">
    <location>
        <begin position="1"/>
        <end position="10"/>
    </location>
</feature>
<organism evidence="2 3">
    <name type="scientific">Verticillium longisporum</name>
    <name type="common">Verticillium dahliae var. longisporum</name>
    <dbReference type="NCBI Taxonomy" id="100787"/>
    <lineage>
        <taxon>Eukaryota</taxon>
        <taxon>Fungi</taxon>
        <taxon>Dikarya</taxon>
        <taxon>Ascomycota</taxon>
        <taxon>Pezizomycotina</taxon>
        <taxon>Sordariomycetes</taxon>
        <taxon>Hypocreomycetidae</taxon>
        <taxon>Glomerellales</taxon>
        <taxon>Plectosphaerellaceae</taxon>
        <taxon>Verticillium</taxon>
    </lineage>
</organism>
<sequence>VGHVQEDCYRGRLHPPPAPAACRPVYQPRRELALQAPEQETLS</sequence>
<evidence type="ECO:0000256" key="1">
    <source>
        <dbReference type="SAM" id="MobiDB-lite"/>
    </source>
</evidence>
<name>A0A0G4MZQ4_VERLO</name>
<gene>
    <name evidence="2" type="ORF">BN1708_020645</name>
</gene>
<dbReference type="EMBL" id="CVQH01025964">
    <property type="protein sequence ID" value="CRK39748.1"/>
    <property type="molecule type" value="Genomic_DNA"/>
</dbReference>
<protein>
    <submittedName>
        <fullName evidence="2">Uncharacterized protein</fullName>
    </submittedName>
</protein>
<feature type="region of interest" description="Disordered" evidence="1">
    <location>
        <begin position="1"/>
        <end position="24"/>
    </location>
</feature>
<proteinExistence type="predicted"/>
<reference evidence="2 3" key="1">
    <citation type="submission" date="2015-05" db="EMBL/GenBank/DDBJ databases">
        <authorList>
            <person name="Wang D.B."/>
            <person name="Wang M."/>
        </authorList>
    </citation>
    <scope>NUCLEOTIDE SEQUENCE [LARGE SCALE GENOMIC DNA]</scope>
    <source>
        <strain evidence="2">VL1</strain>
    </source>
</reference>
<dbReference type="AlphaFoldDB" id="A0A0G4MZQ4"/>
<keyword evidence="3" id="KW-1185">Reference proteome</keyword>
<feature type="non-terminal residue" evidence="2">
    <location>
        <position position="1"/>
    </location>
</feature>
<accession>A0A0G4MZQ4</accession>
<dbReference type="Proteomes" id="UP000044602">
    <property type="component" value="Unassembled WGS sequence"/>
</dbReference>